<dbReference type="PANTHER" id="PTHR32133">
    <property type="entry name" value="OS07G0120400 PROTEIN"/>
    <property type="match status" value="1"/>
</dbReference>
<sequence length="299" mass="32563">MDELVEEALLRLPPEDPASLFRASAVCKPWRSILAGPRFRRRYREFHGTPPILGLFPQGDSFVPTSALVPCPHRSPPMVCYGLPPWPRPLRPPRGHRLPHRLGPCDGPPAQGGLALSLPVHRLCAVLCAAQGCDHHGCQGGHFHLVFASTDQAGTISAWLYSSETAEWAQFTFSLPHKCCTPNIGYFNILVGPEAEGAAGWAKLRVIDLKALLPHGVLSIRTPEDGIRSITKVIPAPEYGIAGIAEGTQVIFVSTCIGSYMVDLKSRQVRKVSRLGKIIFPYMSFYLPAMEAASTGQGQ</sequence>
<evidence type="ECO:0000259" key="1">
    <source>
        <dbReference type="Pfam" id="PF00646"/>
    </source>
</evidence>
<dbReference type="EnsemblPlants" id="HORVU.MOREX.r3.5HG0521620.1">
    <property type="protein sequence ID" value="HORVU.MOREX.r3.5HG0521620.1"/>
    <property type="gene ID" value="HORVU.MOREX.r3.5HG0521620"/>
</dbReference>
<reference evidence="2" key="3">
    <citation type="submission" date="2022-01" db="UniProtKB">
        <authorList>
            <consortium name="EnsemblPlants"/>
        </authorList>
    </citation>
    <scope>IDENTIFICATION</scope>
    <source>
        <strain evidence="2">subsp. vulgare</strain>
    </source>
</reference>
<feature type="domain" description="F-box" evidence="1">
    <location>
        <begin position="2"/>
        <end position="41"/>
    </location>
</feature>
<dbReference type="SUPFAM" id="SSF81383">
    <property type="entry name" value="F-box domain"/>
    <property type="match status" value="1"/>
</dbReference>
<keyword evidence="3" id="KW-1185">Reference proteome</keyword>
<reference evidence="2" key="2">
    <citation type="submission" date="2020-10" db="EMBL/GenBank/DDBJ databases">
        <authorList>
            <person name="Scholz U."/>
            <person name="Mascher M."/>
            <person name="Fiebig A."/>
        </authorList>
    </citation>
    <scope>NUCLEOTIDE SEQUENCE [LARGE SCALE GENOMIC DNA]</scope>
    <source>
        <strain evidence="2">cv. Morex</strain>
    </source>
</reference>
<organism evidence="2 3">
    <name type="scientific">Hordeum vulgare subsp. vulgare</name>
    <name type="common">Domesticated barley</name>
    <dbReference type="NCBI Taxonomy" id="112509"/>
    <lineage>
        <taxon>Eukaryota</taxon>
        <taxon>Viridiplantae</taxon>
        <taxon>Streptophyta</taxon>
        <taxon>Embryophyta</taxon>
        <taxon>Tracheophyta</taxon>
        <taxon>Spermatophyta</taxon>
        <taxon>Magnoliopsida</taxon>
        <taxon>Liliopsida</taxon>
        <taxon>Poales</taxon>
        <taxon>Poaceae</taxon>
        <taxon>BOP clade</taxon>
        <taxon>Pooideae</taxon>
        <taxon>Triticodae</taxon>
        <taxon>Triticeae</taxon>
        <taxon>Hordeinae</taxon>
        <taxon>Hordeum</taxon>
    </lineage>
</organism>
<protein>
    <recommendedName>
        <fullName evidence="1">F-box domain-containing protein</fullName>
    </recommendedName>
</protein>
<dbReference type="Gramene" id="HORVU.MOREX.r3.5HG0521620.1">
    <property type="protein sequence ID" value="HORVU.MOREX.r3.5HG0521620.1"/>
    <property type="gene ID" value="HORVU.MOREX.r3.5HG0521620"/>
</dbReference>
<name>A0A8I6Y750_HORVV</name>
<dbReference type="Gramene" id="HORVU.MOREX.r2.5HG0433550.1">
    <property type="protein sequence ID" value="HORVU.MOREX.r2.5HG0433550.1"/>
    <property type="gene ID" value="HORVU.MOREX.r2.5HG0433550"/>
</dbReference>
<dbReference type="AlphaFoldDB" id="A0A8I6Y750"/>
<reference evidence="3" key="1">
    <citation type="journal article" date="2012" name="Nature">
        <title>A physical, genetic and functional sequence assembly of the barley genome.</title>
        <authorList>
            <consortium name="The International Barley Genome Sequencing Consortium"/>
            <person name="Mayer K.F."/>
            <person name="Waugh R."/>
            <person name="Brown J.W."/>
            <person name="Schulman A."/>
            <person name="Langridge P."/>
            <person name="Platzer M."/>
            <person name="Fincher G.B."/>
            <person name="Muehlbauer G.J."/>
            <person name="Sato K."/>
            <person name="Close T.J."/>
            <person name="Wise R.P."/>
            <person name="Stein N."/>
        </authorList>
    </citation>
    <scope>NUCLEOTIDE SEQUENCE [LARGE SCALE GENOMIC DNA]</scope>
    <source>
        <strain evidence="3">cv. Morex</strain>
    </source>
</reference>
<dbReference type="InterPro" id="IPR001810">
    <property type="entry name" value="F-box_dom"/>
</dbReference>
<dbReference type="InterPro" id="IPR036047">
    <property type="entry name" value="F-box-like_dom_sf"/>
</dbReference>
<evidence type="ECO:0000313" key="2">
    <source>
        <dbReference type="EnsemblPlants" id="HORVU.MOREX.r3.5HG0521620.1"/>
    </source>
</evidence>
<accession>A0A8I6Y750</accession>
<dbReference type="Pfam" id="PF00646">
    <property type="entry name" value="F-box"/>
    <property type="match status" value="1"/>
</dbReference>
<dbReference type="PANTHER" id="PTHR32133:SF318">
    <property type="entry name" value="GENOME ASSEMBLY, CHROMOSOME: II"/>
    <property type="match status" value="1"/>
</dbReference>
<dbReference type="Proteomes" id="UP000011116">
    <property type="component" value="Chromosome 5H"/>
</dbReference>
<proteinExistence type="predicted"/>
<evidence type="ECO:0000313" key="3">
    <source>
        <dbReference type="Proteomes" id="UP000011116"/>
    </source>
</evidence>